<evidence type="ECO:0000256" key="1">
    <source>
        <dbReference type="ARBA" id="ARBA00022428"/>
    </source>
</evidence>
<dbReference type="HAMAP" id="MF_01813">
    <property type="entry name" value="MenG_UbiE_methyltr"/>
    <property type="match status" value="1"/>
</dbReference>
<keyword evidence="3 6" id="KW-0808">Transferase</keyword>
<gene>
    <name evidence="6 9" type="primary">ubiE</name>
    <name evidence="9" type="ORF">FA869_00060</name>
    <name evidence="8" type="ORF">SAMN04487855_1468</name>
    <name evidence="7" type="ORF">SAMN05216589_1845</name>
</gene>
<dbReference type="FunFam" id="3.40.50.150:FF:000014">
    <property type="entry name" value="Ubiquinone/menaquinone biosynthesis C-methyltransferase UbiE"/>
    <property type="match status" value="1"/>
</dbReference>
<dbReference type="InterPro" id="IPR029063">
    <property type="entry name" value="SAM-dependent_MTases_sf"/>
</dbReference>
<protein>
    <recommendedName>
        <fullName evidence="6">Ubiquinone/menaquinone biosynthesis C-methyltransferase UbiE</fullName>
        <ecNumber evidence="6">2.1.1.163</ecNumber>
        <ecNumber evidence="6">2.1.1.201</ecNumber>
    </recommendedName>
    <alternativeName>
        <fullName evidence="6">2-methoxy-6-polyprenyl-1,4-benzoquinol methylase</fullName>
    </alternativeName>
    <alternativeName>
        <fullName evidence="6">Demethylmenaquinone methyltransferase</fullName>
    </alternativeName>
</protein>
<dbReference type="RefSeq" id="WP_036991993.1">
    <property type="nucleotide sequence ID" value="NZ_FOGN01000002.1"/>
</dbReference>
<dbReference type="InterPro" id="IPR004033">
    <property type="entry name" value="UbiE/COQ5_MeTrFase"/>
</dbReference>
<name>A0A031MCX5_9GAMM</name>
<sequence>MTDKSSTDRTTHFGYQTVRESEKAAKVAEVFHSVAAKYDLMNDLMSGGVHRIWKRFTIELSGVRPGNRVLDIAGGTGDLTRKFSSLVGPTGEVVLADINASMLRVGRDRLLDKGVAGNVRFVQADAEKLPFPDNHFDCITIAFGLRNVTHKEDAIASMLRVLKPGGRLLVLEFSKPENELLSKAYDQYSFTMLPLIGRMVTGDPESYRYLAESIRMHPDQETLKGMMETAGFARVTYHNMTGGIVALHRGIKP</sequence>
<comment type="pathway">
    <text evidence="6">Quinol/quinone metabolism; menaquinone biosynthesis; menaquinol from 1,4-dihydroxy-2-naphthoate: step 2/2.</text>
</comment>
<keyword evidence="4 6" id="KW-0831">Ubiquinone biosynthesis</keyword>
<evidence type="ECO:0000313" key="8">
    <source>
        <dbReference type="EMBL" id="SFL88943.1"/>
    </source>
</evidence>
<dbReference type="PANTHER" id="PTHR43591:SF24">
    <property type="entry name" value="2-METHOXY-6-POLYPRENYL-1,4-BENZOQUINOL METHYLASE, MITOCHONDRIAL"/>
    <property type="match status" value="1"/>
</dbReference>
<evidence type="ECO:0000256" key="6">
    <source>
        <dbReference type="HAMAP-Rule" id="MF_01813"/>
    </source>
</evidence>
<dbReference type="Pfam" id="PF01209">
    <property type="entry name" value="Ubie_methyltran"/>
    <property type="match status" value="1"/>
</dbReference>
<dbReference type="PROSITE" id="PS01184">
    <property type="entry name" value="UBIE_2"/>
    <property type="match status" value="1"/>
</dbReference>
<dbReference type="EC" id="2.1.1.201" evidence="6"/>
<evidence type="ECO:0000313" key="12">
    <source>
        <dbReference type="Proteomes" id="UP000305198"/>
    </source>
</evidence>
<organism evidence="9 12">
    <name type="scientific">Halopseudomonas bauzanensis</name>
    <dbReference type="NCBI Taxonomy" id="653930"/>
    <lineage>
        <taxon>Bacteria</taxon>
        <taxon>Pseudomonadati</taxon>
        <taxon>Pseudomonadota</taxon>
        <taxon>Gammaproteobacteria</taxon>
        <taxon>Pseudomonadales</taxon>
        <taxon>Pseudomonadaceae</taxon>
        <taxon>Halopseudomonas</taxon>
    </lineage>
</organism>
<feature type="binding site" evidence="6">
    <location>
        <position position="76"/>
    </location>
    <ligand>
        <name>S-adenosyl-L-methionine</name>
        <dbReference type="ChEBI" id="CHEBI:59789"/>
    </ligand>
</feature>
<feature type="binding site" evidence="6">
    <location>
        <begin position="125"/>
        <end position="126"/>
    </location>
    <ligand>
        <name>S-adenosyl-L-methionine</name>
        <dbReference type="ChEBI" id="CHEBI:59789"/>
    </ligand>
</feature>
<dbReference type="GO" id="GO:0009234">
    <property type="term" value="P:menaquinone biosynthetic process"/>
    <property type="evidence" value="ECO:0007669"/>
    <property type="project" value="UniProtKB-UniRule"/>
</dbReference>
<dbReference type="GO" id="GO:0032259">
    <property type="term" value="P:methylation"/>
    <property type="evidence" value="ECO:0007669"/>
    <property type="project" value="UniProtKB-KW"/>
</dbReference>
<evidence type="ECO:0000256" key="4">
    <source>
        <dbReference type="ARBA" id="ARBA00022688"/>
    </source>
</evidence>
<dbReference type="OrthoDB" id="9808140at2"/>
<dbReference type="GO" id="GO:0043770">
    <property type="term" value="F:demethylmenaquinone methyltransferase activity"/>
    <property type="evidence" value="ECO:0007669"/>
    <property type="project" value="UniProtKB-UniRule"/>
</dbReference>
<dbReference type="SUPFAM" id="SSF53335">
    <property type="entry name" value="S-adenosyl-L-methionine-dependent methyltransferases"/>
    <property type="match status" value="1"/>
</dbReference>
<keyword evidence="10" id="KW-1185">Reference proteome</keyword>
<comment type="function">
    <text evidence="6">Methyltransferase required for the conversion of demethylmenaquinol (DMKH2) to menaquinol (MKH2) and the conversion of 2-polyprenyl-6-methoxy-1,4-benzoquinol (DDMQH2) to 2-polyprenyl-3-methyl-6-methoxy-1,4-benzoquinol (DMQH2).</text>
</comment>
<evidence type="ECO:0000313" key="10">
    <source>
        <dbReference type="Proteomes" id="UP000186599"/>
    </source>
</evidence>
<dbReference type="NCBIfam" id="TIGR01934">
    <property type="entry name" value="MenG_MenH_UbiE"/>
    <property type="match status" value="1"/>
</dbReference>
<dbReference type="Proteomes" id="UP000305198">
    <property type="component" value="Unassembled WGS sequence"/>
</dbReference>
<evidence type="ECO:0000256" key="5">
    <source>
        <dbReference type="ARBA" id="ARBA00022691"/>
    </source>
</evidence>
<feature type="binding site" evidence="6">
    <location>
        <position position="97"/>
    </location>
    <ligand>
        <name>S-adenosyl-L-methionine</name>
        <dbReference type="ChEBI" id="CHEBI:59789"/>
    </ligand>
</feature>
<comment type="pathway">
    <text evidence="6">Cofactor biosynthesis; ubiquinone biosynthesis.</text>
</comment>
<dbReference type="STRING" id="653930.SAMN05216589_1845"/>
<dbReference type="GO" id="GO:0009060">
    <property type="term" value="P:aerobic respiration"/>
    <property type="evidence" value="ECO:0007669"/>
    <property type="project" value="UniProtKB-UniRule"/>
</dbReference>
<dbReference type="Proteomes" id="UP000186904">
    <property type="component" value="Unassembled WGS sequence"/>
</dbReference>
<evidence type="ECO:0000256" key="2">
    <source>
        <dbReference type="ARBA" id="ARBA00022603"/>
    </source>
</evidence>
<dbReference type="PROSITE" id="PS51608">
    <property type="entry name" value="SAM_MT_UBIE"/>
    <property type="match status" value="1"/>
</dbReference>
<dbReference type="AlphaFoldDB" id="A0A031MCX5"/>
<dbReference type="Gene3D" id="3.40.50.150">
    <property type="entry name" value="Vaccinia Virus protein VP39"/>
    <property type="match status" value="1"/>
</dbReference>
<dbReference type="CDD" id="cd02440">
    <property type="entry name" value="AdoMet_MTases"/>
    <property type="match status" value="1"/>
</dbReference>
<keyword evidence="1 6" id="KW-0474">Menaquinone biosynthesis</keyword>
<proteinExistence type="inferred from homology"/>
<dbReference type="GO" id="GO:0008425">
    <property type="term" value="F:2-methoxy-6-polyprenyl-1,4-benzoquinol methyltransferase activity"/>
    <property type="evidence" value="ECO:0007669"/>
    <property type="project" value="UniProtKB-UniRule"/>
</dbReference>
<comment type="caution">
    <text evidence="6">Lacks conserved residue(s) required for the propagation of feature annotation.</text>
</comment>
<evidence type="ECO:0000313" key="11">
    <source>
        <dbReference type="Proteomes" id="UP000186904"/>
    </source>
</evidence>
<dbReference type="EMBL" id="FOUA01000002">
    <property type="protein sequence ID" value="SFL88943.1"/>
    <property type="molecule type" value="Genomic_DNA"/>
</dbReference>
<dbReference type="Proteomes" id="UP000186599">
    <property type="component" value="Unassembled WGS sequence"/>
</dbReference>
<dbReference type="UniPathway" id="UPA00079">
    <property type="reaction ID" value="UER00169"/>
</dbReference>
<reference evidence="10 11" key="1">
    <citation type="submission" date="2016-10" db="EMBL/GenBank/DDBJ databases">
        <authorList>
            <person name="de Groot N.N."/>
        </authorList>
    </citation>
    <scope>NUCLEOTIDE SEQUENCE [LARGE SCALE GENOMIC DNA]</scope>
    <source>
        <strain evidence="8 10">CGMCC 1.9095</strain>
        <strain evidence="7 11">DSM 22558</strain>
    </source>
</reference>
<dbReference type="NCBIfam" id="NF001240">
    <property type="entry name" value="PRK00216.1-1"/>
    <property type="match status" value="1"/>
</dbReference>
<dbReference type="UniPathway" id="UPA00232"/>
<comment type="catalytic activity">
    <reaction evidence="6">
        <text>a 2-demethylmenaquinol + S-adenosyl-L-methionine = a menaquinol + S-adenosyl-L-homocysteine + H(+)</text>
        <dbReference type="Rhea" id="RHEA:42640"/>
        <dbReference type="Rhea" id="RHEA-COMP:9539"/>
        <dbReference type="Rhea" id="RHEA-COMP:9563"/>
        <dbReference type="ChEBI" id="CHEBI:15378"/>
        <dbReference type="ChEBI" id="CHEBI:18151"/>
        <dbReference type="ChEBI" id="CHEBI:55437"/>
        <dbReference type="ChEBI" id="CHEBI:57856"/>
        <dbReference type="ChEBI" id="CHEBI:59789"/>
        <dbReference type="EC" id="2.1.1.163"/>
    </reaction>
</comment>
<dbReference type="EC" id="2.1.1.163" evidence="6"/>
<evidence type="ECO:0000313" key="7">
    <source>
        <dbReference type="EMBL" id="SER93272.1"/>
    </source>
</evidence>
<keyword evidence="2 6" id="KW-0489">Methyltransferase</keyword>
<dbReference type="PROSITE" id="PS01183">
    <property type="entry name" value="UBIE_1"/>
    <property type="match status" value="1"/>
</dbReference>
<keyword evidence="5 6" id="KW-0949">S-adenosyl-L-methionine</keyword>
<dbReference type="PANTHER" id="PTHR43591">
    <property type="entry name" value="METHYLTRANSFERASE"/>
    <property type="match status" value="1"/>
</dbReference>
<dbReference type="InterPro" id="IPR023576">
    <property type="entry name" value="UbiE/COQ5_MeTrFase_CS"/>
</dbReference>
<dbReference type="NCBIfam" id="NF001244">
    <property type="entry name" value="PRK00216.1-5"/>
    <property type="match status" value="1"/>
</dbReference>
<evidence type="ECO:0000256" key="3">
    <source>
        <dbReference type="ARBA" id="ARBA00022679"/>
    </source>
</evidence>
<comment type="similarity">
    <text evidence="6">Belongs to the class I-like SAM-binding methyltransferase superfamily. MenG/UbiE family.</text>
</comment>
<dbReference type="EMBL" id="FOGN01000002">
    <property type="protein sequence ID" value="SER93272.1"/>
    <property type="molecule type" value="Genomic_DNA"/>
</dbReference>
<dbReference type="EMBL" id="SWAV01000001">
    <property type="protein sequence ID" value="TKA92624.1"/>
    <property type="molecule type" value="Genomic_DNA"/>
</dbReference>
<evidence type="ECO:0000313" key="9">
    <source>
        <dbReference type="EMBL" id="TKA92624.1"/>
    </source>
</evidence>
<reference evidence="9 12" key="2">
    <citation type="submission" date="2019-04" db="EMBL/GenBank/DDBJ databases">
        <title>Crypto-aerobic microbial life in anoxic (sulfidic) marine sediments.</title>
        <authorList>
            <person name="Bhattacharya S."/>
            <person name="Roy C."/>
            <person name="Mondal N."/>
            <person name="Sarkar J."/>
            <person name="Mandal S."/>
            <person name="Rameez M.J."/>
            <person name="Ghosh W."/>
        </authorList>
    </citation>
    <scope>NUCLEOTIDE SEQUENCE [LARGE SCALE GENOMIC DNA]</scope>
    <source>
        <strain evidence="9 12">SBBB</strain>
    </source>
</reference>
<accession>A0A031MCX5</accession>
<comment type="catalytic activity">
    <reaction evidence="6">
        <text>a 2-methoxy-6-(all-trans-polyprenyl)benzene-1,4-diol + S-adenosyl-L-methionine = a 5-methoxy-2-methyl-3-(all-trans-polyprenyl)benzene-1,4-diol + S-adenosyl-L-homocysteine + H(+)</text>
        <dbReference type="Rhea" id="RHEA:28286"/>
        <dbReference type="Rhea" id="RHEA-COMP:10858"/>
        <dbReference type="Rhea" id="RHEA-COMP:10859"/>
        <dbReference type="ChEBI" id="CHEBI:15378"/>
        <dbReference type="ChEBI" id="CHEBI:57856"/>
        <dbReference type="ChEBI" id="CHEBI:59789"/>
        <dbReference type="ChEBI" id="CHEBI:84166"/>
        <dbReference type="ChEBI" id="CHEBI:84167"/>
        <dbReference type="EC" id="2.1.1.201"/>
    </reaction>
</comment>